<feature type="compositionally biased region" description="Basic and acidic residues" evidence="1">
    <location>
        <begin position="159"/>
        <end position="168"/>
    </location>
</feature>
<accession>A0A5C5ZDM8</accession>
<feature type="compositionally biased region" description="Polar residues" evidence="1">
    <location>
        <begin position="136"/>
        <end position="154"/>
    </location>
</feature>
<proteinExistence type="predicted"/>
<evidence type="ECO:0000313" key="2">
    <source>
        <dbReference type="EMBL" id="TWT84941.1"/>
    </source>
</evidence>
<gene>
    <name evidence="2" type="ORF">CA13_64220</name>
</gene>
<comment type="caution">
    <text evidence="2">The sequence shown here is derived from an EMBL/GenBank/DDBJ whole genome shotgun (WGS) entry which is preliminary data.</text>
</comment>
<evidence type="ECO:0000313" key="3">
    <source>
        <dbReference type="Proteomes" id="UP000315010"/>
    </source>
</evidence>
<dbReference type="EMBL" id="SJPJ01000001">
    <property type="protein sequence ID" value="TWT84941.1"/>
    <property type="molecule type" value="Genomic_DNA"/>
</dbReference>
<evidence type="ECO:0000256" key="1">
    <source>
        <dbReference type="SAM" id="MobiDB-lite"/>
    </source>
</evidence>
<reference evidence="2 3" key="1">
    <citation type="submission" date="2019-02" db="EMBL/GenBank/DDBJ databases">
        <title>Deep-cultivation of Planctomycetes and their phenomic and genomic characterization uncovers novel biology.</title>
        <authorList>
            <person name="Wiegand S."/>
            <person name="Jogler M."/>
            <person name="Boedeker C."/>
            <person name="Pinto D."/>
            <person name="Vollmers J."/>
            <person name="Rivas-Marin E."/>
            <person name="Kohn T."/>
            <person name="Peeters S.H."/>
            <person name="Heuer A."/>
            <person name="Rast P."/>
            <person name="Oberbeckmann S."/>
            <person name="Bunk B."/>
            <person name="Jeske O."/>
            <person name="Meyerdierks A."/>
            <person name="Storesund J.E."/>
            <person name="Kallscheuer N."/>
            <person name="Luecker S."/>
            <person name="Lage O.M."/>
            <person name="Pohl T."/>
            <person name="Merkel B.J."/>
            <person name="Hornburger P."/>
            <person name="Mueller R.-W."/>
            <person name="Bruemmer F."/>
            <person name="Labrenz M."/>
            <person name="Spormann A.M."/>
            <person name="Op Den Camp H."/>
            <person name="Overmann J."/>
            <person name="Amann R."/>
            <person name="Jetten M.S.M."/>
            <person name="Mascher T."/>
            <person name="Medema M.H."/>
            <person name="Devos D.P."/>
            <person name="Kaster A.-K."/>
            <person name="Ovreas L."/>
            <person name="Rohde M."/>
            <person name="Galperin M.Y."/>
            <person name="Jogler C."/>
        </authorList>
    </citation>
    <scope>NUCLEOTIDE SEQUENCE [LARGE SCALE GENOMIC DNA]</scope>
    <source>
        <strain evidence="2 3">CA13</strain>
    </source>
</reference>
<organism evidence="2 3">
    <name type="scientific">Novipirellula herctigrandis</name>
    <dbReference type="NCBI Taxonomy" id="2527986"/>
    <lineage>
        <taxon>Bacteria</taxon>
        <taxon>Pseudomonadati</taxon>
        <taxon>Planctomycetota</taxon>
        <taxon>Planctomycetia</taxon>
        <taxon>Pirellulales</taxon>
        <taxon>Pirellulaceae</taxon>
        <taxon>Novipirellula</taxon>
    </lineage>
</organism>
<name>A0A5C5ZDM8_9BACT</name>
<protein>
    <submittedName>
        <fullName evidence="2">Uncharacterized protein</fullName>
    </submittedName>
</protein>
<dbReference type="AlphaFoldDB" id="A0A5C5ZDM8"/>
<keyword evidence="3" id="KW-1185">Reference proteome</keyword>
<dbReference type="Proteomes" id="UP000315010">
    <property type="component" value="Unassembled WGS sequence"/>
</dbReference>
<sequence>MSRPQCASHEWHLRVFRTTPTQDSKLRPDGGNLLKQSQVLAAVVCLGNATCPNHWRSQVFDRERSTIHPQPLRYAVVFVTAGASSSAARVRPNLASVNSTSAVIDRAESIASMHARKLKRDAVASPERGDRIGTLLNGSQSRRYGTRWSKTPRPSHSFEPARRDERTA</sequence>
<feature type="region of interest" description="Disordered" evidence="1">
    <location>
        <begin position="121"/>
        <end position="168"/>
    </location>
</feature>